<keyword evidence="9" id="KW-1015">Disulfide bond</keyword>
<evidence type="ECO:0000256" key="6">
    <source>
        <dbReference type="ARBA" id="ARBA00022889"/>
    </source>
</evidence>
<dbReference type="InterPro" id="IPR020894">
    <property type="entry name" value="Cadherin_CS"/>
</dbReference>
<dbReference type="STRING" id="53468.A0A0R3UH07"/>
<evidence type="ECO:0000256" key="9">
    <source>
        <dbReference type="ARBA" id="ARBA00023157"/>
    </source>
</evidence>
<evidence type="ECO:0000256" key="12">
    <source>
        <dbReference type="SAM" id="Phobius"/>
    </source>
</evidence>
<feature type="domain" description="Cadherin" evidence="14">
    <location>
        <begin position="604"/>
        <end position="720"/>
    </location>
</feature>
<feature type="chain" id="PRO_5030017523" description="Cadherin domain-containing protein" evidence="13">
    <location>
        <begin position="35"/>
        <end position="1063"/>
    </location>
</feature>
<dbReference type="PROSITE" id="PS00232">
    <property type="entry name" value="CADHERIN_1"/>
    <property type="match status" value="3"/>
</dbReference>
<evidence type="ECO:0000256" key="8">
    <source>
        <dbReference type="ARBA" id="ARBA00023136"/>
    </source>
</evidence>
<dbReference type="GO" id="GO:0007156">
    <property type="term" value="P:homophilic cell adhesion via plasma membrane adhesion molecules"/>
    <property type="evidence" value="ECO:0007669"/>
    <property type="project" value="InterPro"/>
</dbReference>
<keyword evidence="8 12" id="KW-0472">Membrane</keyword>
<dbReference type="GO" id="GO:0005509">
    <property type="term" value="F:calcium ion binding"/>
    <property type="evidence" value="ECO:0007669"/>
    <property type="project" value="UniProtKB-UniRule"/>
</dbReference>
<dbReference type="InterPro" id="IPR002126">
    <property type="entry name" value="Cadherin-like_dom"/>
</dbReference>
<organism evidence="15 16">
    <name type="scientific">Mesocestoides corti</name>
    <name type="common">Flatworm</name>
    <dbReference type="NCBI Taxonomy" id="53468"/>
    <lineage>
        <taxon>Eukaryota</taxon>
        <taxon>Metazoa</taxon>
        <taxon>Spiralia</taxon>
        <taxon>Lophotrochozoa</taxon>
        <taxon>Platyhelminthes</taxon>
        <taxon>Cestoda</taxon>
        <taxon>Eucestoda</taxon>
        <taxon>Cyclophyllidea</taxon>
        <taxon>Mesocestoididae</taxon>
        <taxon>Mesocestoides</taxon>
    </lineage>
</organism>
<evidence type="ECO:0000256" key="5">
    <source>
        <dbReference type="ARBA" id="ARBA00022837"/>
    </source>
</evidence>
<dbReference type="InterPro" id="IPR050174">
    <property type="entry name" value="Protocadherin/Cadherin-CA"/>
</dbReference>
<dbReference type="PANTHER" id="PTHR24028:SF146">
    <property type="entry name" value="CADHERIN 96CB, ISOFORM D-RELATED"/>
    <property type="match status" value="1"/>
</dbReference>
<dbReference type="FunFam" id="2.60.40.60:FF:000039">
    <property type="entry name" value="FAT atypical cadherin 3"/>
    <property type="match status" value="1"/>
</dbReference>
<feature type="domain" description="Cadherin" evidence="14">
    <location>
        <begin position="387"/>
        <end position="491"/>
    </location>
</feature>
<dbReference type="OrthoDB" id="6252479at2759"/>
<dbReference type="Gene3D" id="2.60.40.60">
    <property type="entry name" value="Cadherins"/>
    <property type="match status" value="5"/>
</dbReference>
<feature type="signal peptide" evidence="13">
    <location>
        <begin position="1"/>
        <end position="34"/>
    </location>
</feature>
<sequence>MRVPRENITACDGNPQLLLLFLLILALTIPSNLAHSDLGVTFTLGDETPASFFLGNIPKETTGFESRTSNHKMRATLLDTTRGLASRVLHLNDMGDLHTINFIDRDDAAGICGPLECCSQPLCDLTFTAVFVYTDRPDEPIKVAVNVQLIDVNDNPPTFQDHQFSITIPETTSLDVAQGQTASRQYSLPRAMDKDSAANGVVKYQLEGHSDYFSLTSPESECYPCLRVSSVVPLDYENPRHGKFSLKLIAIDGGEIPKSGSITLNLYLTDLNDNAPIFSKSSDTIQVVENQTYNQPIYIAKATDSDSGSNSRVHYLINTQHSMIKEKFVLNSETGELFIQSRLDYEKFSERKIVLDILAYDDGRPALSATFSLTIAVIDTNDNPPEISVQKNNTIMENSKANAPAIQLLVTDADEVSQGKIKCHLENQDNLPLRLEGQTFLSVWTTEPLDYEKTPSITFNLICFDSADPPKNTTLPLTVKVGNQNDNPPVFFSSLKIPTSVYEFQINEDEKILRPVYLPVAIDMDGDSIMFSMKSKETKCPFTVKADTGAVYLKYPLDYEKSKQHEFYIYAEDLPEAGSKEPVLTSSVKVKVKVRDINDNAPELTSPSLIAVKPDTPVGCLVSQIVFKDADMDGQQEVSTKLVAQEVFPMGTRKKYFAMKENGALITLAPLDKEDNSVVALTVVATDIDASNQLSTTVTLAVVIENPGGVDTLRVARPFPGSTVVLSVKKIPSRSLKTENLRSVHIPFDVYDSSKSSYLVFDLDGRCNGSSLFRIEQNTSQIKPILTDNTVSKLSNLPTGKRLEVCIRVGDSMKPTRNAASNFFVEFDWALRISGQALWPADSADVEFDGLKNSHDDENWLTSTDTVSSGKQGSGRPFKLSLGNIIMFLLILVFSLAVGFALFAAILWAKAKRAASSTIPVARRNPSPVQSVVVAPDDADKTRRQSSKESVIWQPGNQKASLRVNEQIQLASTRPEQPSEVHFAILTSNGNTVLRDFDKPSDSSENSGGPVVAYFNLIVPPDVETQAPAQQVFPDLTTGISVNLAGDNKPPSPSPAVSCYLVM</sequence>
<evidence type="ECO:0000256" key="7">
    <source>
        <dbReference type="ARBA" id="ARBA00022989"/>
    </source>
</evidence>
<keyword evidence="3 12" id="KW-0812">Transmembrane</keyword>
<keyword evidence="16" id="KW-1185">Reference proteome</keyword>
<feature type="domain" description="Cadherin" evidence="14">
    <location>
        <begin position="168"/>
        <end position="278"/>
    </location>
</feature>
<evidence type="ECO:0000256" key="10">
    <source>
        <dbReference type="ARBA" id="ARBA00023180"/>
    </source>
</evidence>
<keyword evidence="10" id="KW-0325">Glycoprotein</keyword>
<evidence type="ECO:0000256" key="4">
    <source>
        <dbReference type="ARBA" id="ARBA00022737"/>
    </source>
</evidence>
<comment type="subcellular location">
    <subcellularLocation>
        <location evidence="1">Membrane</location>
        <topology evidence="1">Single-pass membrane protein</topology>
    </subcellularLocation>
</comment>
<dbReference type="AlphaFoldDB" id="A0A0R3UH07"/>
<dbReference type="PANTHER" id="PTHR24028">
    <property type="entry name" value="CADHERIN-87A"/>
    <property type="match status" value="1"/>
</dbReference>
<dbReference type="PRINTS" id="PR00205">
    <property type="entry name" value="CADHERIN"/>
</dbReference>
<dbReference type="SMART" id="SM00112">
    <property type="entry name" value="CA"/>
    <property type="match status" value="5"/>
</dbReference>
<evidence type="ECO:0000256" key="13">
    <source>
        <dbReference type="SAM" id="SignalP"/>
    </source>
</evidence>
<evidence type="ECO:0000313" key="16">
    <source>
        <dbReference type="Proteomes" id="UP000267029"/>
    </source>
</evidence>
<dbReference type="GO" id="GO:0005886">
    <property type="term" value="C:plasma membrane"/>
    <property type="evidence" value="ECO:0007669"/>
    <property type="project" value="InterPro"/>
</dbReference>
<evidence type="ECO:0000313" key="15">
    <source>
        <dbReference type="EMBL" id="VDD80561.1"/>
    </source>
</evidence>
<evidence type="ECO:0000256" key="11">
    <source>
        <dbReference type="PROSITE-ProRule" id="PRU00043"/>
    </source>
</evidence>
<evidence type="ECO:0000256" key="2">
    <source>
        <dbReference type="ARBA" id="ARBA00022536"/>
    </source>
</evidence>
<accession>A0A0R3UH07</accession>
<keyword evidence="6" id="KW-0130">Cell adhesion</keyword>
<evidence type="ECO:0000256" key="3">
    <source>
        <dbReference type="ARBA" id="ARBA00022692"/>
    </source>
</evidence>
<keyword evidence="13" id="KW-0732">Signal</keyword>
<dbReference type="SUPFAM" id="SSF49313">
    <property type="entry name" value="Cadherin-like"/>
    <property type="match status" value="5"/>
</dbReference>
<proteinExistence type="predicted"/>
<name>A0A0R3UH07_MESCO</name>
<evidence type="ECO:0000256" key="1">
    <source>
        <dbReference type="ARBA" id="ARBA00004167"/>
    </source>
</evidence>
<evidence type="ECO:0000259" key="14">
    <source>
        <dbReference type="PROSITE" id="PS50268"/>
    </source>
</evidence>
<dbReference type="CDD" id="cd11304">
    <property type="entry name" value="Cadherin_repeat"/>
    <property type="match status" value="5"/>
</dbReference>
<keyword evidence="2" id="KW-0245">EGF-like domain</keyword>
<dbReference type="Proteomes" id="UP000267029">
    <property type="component" value="Unassembled WGS sequence"/>
</dbReference>
<dbReference type="InterPro" id="IPR015919">
    <property type="entry name" value="Cadherin-like_sf"/>
</dbReference>
<keyword evidence="7 12" id="KW-1133">Transmembrane helix</keyword>
<dbReference type="Pfam" id="PF00028">
    <property type="entry name" value="Cadherin"/>
    <property type="match status" value="4"/>
</dbReference>
<reference evidence="15 16" key="1">
    <citation type="submission" date="2018-10" db="EMBL/GenBank/DDBJ databases">
        <authorList>
            <consortium name="Pathogen Informatics"/>
        </authorList>
    </citation>
    <scope>NUCLEOTIDE SEQUENCE [LARGE SCALE GENOMIC DNA]</scope>
</reference>
<dbReference type="EMBL" id="UXSR01005273">
    <property type="protein sequence ID" value="VDD80561.1"/>
    <property type="molecule type" value="Genomic_DNA"/>
</dbReference>
<feature type="transmembrane region" description="Helical" evidence="12">
    <location>
        <begin position="885"/>
        <end position="909"/>
    </location>
</feature>
<feature type="domain" description="Cadherin" evidence="14">
    <location>
        <begin position="498"/>
        <end position="604"/>
    </location>
</feature>
<dbReference type="PROSITE" id="PS50268">
    <property type="entry name" value="CADHERIN_2"/>
    <property type="match status" value="5"/>
</dbReference>
<keyword evidence="4" id="KW-0677">Repeat</keyword>
<feature type="domain" description="Cadherin" evidence="14">
    <location>
        <begin position="279"/>
        <end position="387"/>
    </location>
</feature>
<protein>
    <recommendedName>
        <fullName evidence="14">Cadherin domain-containing protein</fullName>
    </recommendedName>
</protein>
<keyword evidence="5 11" id="KW-0106">Calcium</keyword>
<gene>
    <name evidence="15" type="ORF">MCOS_LOCUS6564</name>
</gene>